<dbReference type="AlphaFoldDB" id="A0AAE0C890"/>
<dbReference type="EMBL" id="LGRX02026812">
    <property type="protein sequence ID" value="KAK3250258.1"/>
    <property type="molecule type" value="Genomic_DNA"/>
</dbReference>
<gene>
    <name evidence="1" type="ORF">CYMTET_40357</name>
</gene>
<accession>A0AAE0C890</accession>
<name>A0AAE0C890_9CHLO</name>
<keyword evidence="2" id="KW-1185">Reference proteome</keyword>
<dbReference type="Proteomes" id="UP001190700">
    <property type="component" value="Unassembled WGS sequence"/>
</dbReference>
<reference evidence="1 2" key="1">
    <citation type="journal article" date="2015" name="Genome Biol. Evol.">
        <title>Comparative Genomics of a Bacterivorous Green Alga Reveals Evolutionary Causalities and Consequences of Phago-Mixotrophic Mode of Nutrition.</title>
        <authorList>
            <person name="Burns J.A."/>
            <person name="Paasch A."/>
            <person name="Narechania A."/>
            <person name="Kim E."/>
        </authorList>
    </citation>
    <scope>NUCLEOTIDE SEQUENCE [LARGE SCALE GENOMIC DNA]</scope>
    <source>
        <strain evidence="1 2">PLY_AMNH</strain>
    </source>
</reference>
<sequence length="237" mass="25481">MLEDSPGEVEAPLVEAPPARRARRSPMADGFIFFQIFNTCFGELETFPPGAVSSQLLLEGWSVAGPDDGVALYHADVCYTSEVAQIARKARALSRYIEPGQDYSGMAVFSVKGISNGAGSRGRQAQVDGGCAGLEVGRLQRHSSVPVVFEVEGSADYKPQNYSRHEAVSPEVATTLHRMLRAAVTRGTGRPAASEHQNVENSLRELGLRSGKTEQAKLCEQSGRVLLSCTTESRKPG</sequence>
<evidence type="ECO:0000313" key="2">
    <source>
        <dbReference type="Proteomes" id="UP001190700"/>
    </source>
</evidence>
<organism evidence="1 2">
    <name type="scientific">Cymbomonas tetramitiformis</name>
    <dbReference type="NCBI Taxonomy" id="36881"/>
    <lineage>
        <taxon>Eukaryota</taxon>
        <taxon>Viridiplantae</taxon>
        <taxon>Chlorophyta</taxon>
        <taxon>Pyramimonadophyceae</taxon>
        <taxon>Pyramimonadales</taxon>
        <taxon>Pyramimonadaceae</taxon>
        <taxon>Cymbomonas</taxon>
    </lineage>
</organism>
<proteinExistence type="predicted"/>
<protein>
    <submittedName>
        <fullName evidence="1">Uncharacterized protein</fullName>
    </submittedName>
</protein>
<evidence type="ECO:0000313" key="1">
    <source>
        <dbReference type="EMBL" id="KAK3250258.1"/>
    </source>
</evidence>
<comment type="caution">
    <text evidence="1">The sequence shown here is derived from an EMBL/GenBank/DDBJ whole genome shotgun (WGS) entry which is preliminary data.</text>
</comment>